<dbReference type="EMBL" id="JASPKZ010001622">
    <property type="protein sequence ID" value="KAJ9597233.1"/>
    <property type="molecule type" value="Genomic_DNA"/>
</dbReference>
<dbReference type="InterPro" id="IPR042307">
    <property type="entry name" value="Reeler_sf"/>
</dbReference>
<name>A0AAD8AGA1_DIPPU</name>
<accession>A0AAD8AGA1</accession>
<dbReference type="PANTHER" id="PTHR45828">
    <property type="entry name" value="CYTOCHROME B561/FERRIC REDUCTASE TRANSMEMBRANE"/>
    <property type="match status" value="1"/>
</dbReference>
<dbReference type="CDD" id="cd08544">
    <property type="entry name" value="Reeler"/>
    <property type="match status" value="1"/>
</dbReference>
<evidence type="ECO:0000256" key="1">
    <source>
        <dbReference type="ARBA" id="ARBA00004613"/>
    </source>
</evidence>
<evidence type="ECO:0000256" key="3">
    <source>
        <dbReference type="ARBA" id="ARBA00022525"/>
    </source>
</evidence>
<keyword evidence="12" id="KW-1185">Reference proteome</keyword>
<evidence type="ECO:0000256" key="8">
    <source>
        <dbReference type="ARBA" id="ARBA00023022"/>
    </source>
</evidence>
<keyword evidence="5" id="KW-0399">Innate immunity</keyword>
<dbReference type="Pfam" id="PF02014">
    <property type="entry name" value="Reeler"/>
    <property type="match status" value="1"/>
</dbReference>
<dbReference type="Gene3D" id="2.60.40.4060">
    <property type="entry name" value="Reeler domain"/>
    <property type="match status" value="1"/>
</dbReference>
<dbReference type="PANTHER" id="PTHR45828:SF9">
    <property type="entry name" value="CELL WALL INTEGRITY AND STRESS RESPONSE COMPONENT 4-LIKE-RELATED"/>
    <property type="match status" value="1"/>
</dbReference>
<comment type="similarity">
    <text evidence="2">Belongs to the insect defense protein family.</text>
</comment>
<organism evidence="11 12">
    <name type="scientific">Diploptera punctata</name>
    <name type="common">Pacific beetle cockroach</name>
    <dbReference type="NCBI Taxonomy" id="6984"/>
    <lineage>
        <taxon>Eukaryota</taxon>
        <taxon>Metazoa</taxon>
        <taxon>Ecdysozoa</taxon>
        <taxon>Arthropoda</taxon>
        <taxon>Hexapoda</taxon>
        <taxon>Insecta</taxon>
        <taxon>Pterygota</taxon>
        <taxon>Neoptera</taxon>
        <taxon>Polyneoptera</taxon>
        <taxon>Dictyoptera</taxon>
        <taxon>Blattodea</taxon>
        <taxon>Blaberoidea</taxon>
        <taxon>Blaberidae</taxon>
        <taxon>Diplopterinae</taxon>
        <taxon>Diploptera</taxon>
    </lineage>
</organism>
<evidence type="ECO:0000259" key="10">
    <source>
        <dbReference type="Pfam" id="PF02014"/>
    </source>
</evidence>
<keyword evidence="4" id="KW-0929">Antimicrobial</keyword>
<keyword evidence="7" id="KW-0391">Immunity</keyword>
<proteinExistence type="inferred from homology"/>
<feature type="chain" id="PRO_5042163582" description="Reelin domain-containing protein" evidence="9">
    <location>
        <begin position="18"/>
        <end position="167"/>
    </location>
</feature>
<dbReference type="GO" id="GO:0016020">
    <property type="term" value="C:membrane"/>
    <property type="evidence" value="ECO:0007669"/>
    <property type="project" value="TreeGrafter"/>
</dbReference>
<evidence type="ECO:0000256" key="4">
    <source>
        <dbReference type="ARBA" id="ARBA00022529"/>
    </source>
</evidence>
<reference evidence="11" key="1">
    <citation type="journal article" date="2023" name="IScience">
        <title>Live-bearing cockroach genome reveals convergent evolutionary mechanisms linked to viviparity in insects and beyond.</title>
        <authorList>
            <person name="Fouks B."/>
            <person name="Harrison M.C."/>
            <person name="Mikhailova A.A."/>
            <person name="Marchal E."/>
            <person name="English S."/>
            <person name="Carruthers M."/>
            <person name="Jennings E.C."/>
            <person name="Chiamaka E.L."/>
            <person name="Frigard R.A."/>
            <person name="Pippel M."/>
            <person name="Attardo G.M."/>
            <person name="Benoit J.B."/>
            <person name="Bornberg-Bauer E."/>
            <person name="Tobe S.S."/>
        </authorList>
    </citation>
    <scope>NUCLEOTIDE SEQUENCE</scope>
    <source>
        <strain evidence="11">Stay&amp;Tobe</strain>
    </source>
</reference>
<feature type="signal peptide" evidence="9">
    <location>
        <begin position="1"/>
        <end position="17"/>
    </location>
</feature>
<evidence type="ECO:0000256" key="9">
    <source>
        <dbReference type="SAM" id="SignalP"/>
    </source>
</evidence>
<dbReference type="InterPro" id="IPR002861">
    <property type="entry name" value="Reeler_dom"/>
</dbReference>
<dbReference type="GO" id="GO:0042742">
    <property type="term" value="P:defense response to bacterium"/>
    <property type="evidence" value="ECO:0007669"/>
    <property type="project" value="UniProtKB-KW"/>
</dbReference>
<reference evidence="11" key="2">
    <citation type="submission" date="2023-05" db="EMBL/GenBank/DDBJ databases">
        <authorList>
            <person name="Fouks B."/>
        </authorList>
    </citation>
    <scope>NUCLEOTIDE SEQUENCE</scope>
    <source>
        <strain evidence="11">Stay&amp;Tobe</strain>
        <tissue evidence="11">Testes</tissue>
    </source>
</reference>
<gene>
    <name evidence="11" type="ORF">L9F63_011907</name>
</gene>
<evidence type="ECO:0000256" key="2">
    <source>
        <dbReference type="ARBA" id="ARBA00008501"/>
    </source>
</evidence>
<evidence type="ECO:0000256" key="7">
    <source>
        <dbReference type="ARBA" id="ARBA00022859"/>
    </source>
</evidence>
<evidence type="ECO:0000256" key="6">
    <source>
        <dbReference type="ARBA" id="ARBA00022729"/>
    </source>
</evidence>
<dbReference type="Proteomes" id="UP001233999">
    <property type="component" value="Unassembled WGS sequence"/>
</dbReference>
<keyword evidence="8" id="KW-0044">Antibiotic</keyword>
<protein>
    <recommendedName>
        <fullName evidence="10">Reelin domain-containing protein</fullName>
    </recommendedName>
</protein>
<dbReference type="AlphaFoldDB" id="A0AAD8AGA1"/>
<keyword evidence="6 9" id="KW-0732">Signal</keyword>
<sequence length="167" mass="18116">MDIRIFLLSVLVVAVSGVPIPENEIIFTTTTTTADGLVEEHRNLSSVCQSMLPAHGNNTPQNSPAPYLLRTNTLKVAPGGVVEVQVLNKEDLKPFRGVYMQARDQQGVPVGEFLPSNDNHVILSSCGEGHNNAIAYSAEITFYATIVLSFSEFWNPISSETVTVANL</sequence>
<feature type="domain" description="Reelin" evidence="10">
    <location>
        <begin position="48"/>
        <end position="135"/>
    </location>
</feature>
<evidence type="ECO:0000313" key="12">
    <source>
        <dbReference type="Proteomes" id="UP001233999"/>
    </source>
</evidence>
<comment type="subcellular location">
    <subcellularLocation>
        <location evidence="1">Secreted</location>
    </subcellularLocation>
</comment>
<evidence type="ECO:0000256" key="5">
    <source>
        <dbReference type="ARBA" id="ARBA00022588"/>
    </source>
</evidence>
<evidence type="ECO:0000313" key="11">
    <source>
        <dbReference type="EMBL" id="KAJ9597233.1"/>
    </source>
</evidence>
<dbReference type="GO" id="GO:0045087">
    <property type="term" value="P:innate immune response"/>
    <property type="evidence" value="ECO:0007669"/>
    <property type="project" value="UniProtKB-KW"/>
</dbReference>
<dbReference type="InterPro" id="IPR051237">
    <property type="entry name" value="Ferric-chelate_Red/DefProt"/>
</dbReference>
<keyword evidence="3" id="KW-0964">Secreted</keyword>
<dbReference type="GO" id="GO:0005576">
    <property type="term" value="C:extracellular region"/>
    <property type="evidence" value="ECO:0007669"/>
    <property type="project" value="UniProtKB-SubCell"/>
</dbReference>
<comment type="caution">
    <text evidence="11">The sequence shown here is derived from an EMBL/GenBank/DDBJ whole genome shotgun (WGS) entry which is preliminary data.</text>
</comment>